<dbReference type="PANTHER" id="PTHR24185:SF1">
    <property type="entry name" value="CALCIUM-INDEPENDENT PHOSPHOLIPASE A2-GAMMA"/>
    <property type="match status" value="1"/>
</dbReference>
<evidence type="ECO:0000256" key="5">
    <source>
        <dbReference type="SAM" id="MobiDB-lite"/>
    </source>
</evidence>
<dbReference type="RefSeq" id="XP_022389903.1">
    <property type="nucleotide sequence ID" value="XM_022531994.1"/>
</dbReference>
<dbReference type="OrthoDB" id="1658288at2759"/>
<dbReference type="GO" id="GO:0019369">
    <property type="term" value="P:arachidonate metabolic process"/>
    <property type="evidence" value="ECO:0007669"/>
    <property type="project" value="TreeGrafter"/>
</dbReference>
<feature type="active site" description="Proton acceptor" evidence="4">
    <location>
        <position position="402"/>
    </location>
</feature>
<reference evidence="7 8" key="1">
    <citation type="journal article" date="2016" name="Genome Biol. Evol.">
        <title>Draft genome sequence of an aflatoxigenic Aspergillus species, A. bombycis.</title>
        <authorList>
            <person name="Moore G.G."/>
            <person name="Mack B.M."/>
            <person name="Beltz S.B."/>
            <person name="Gilbert M.K."/>
        </authorList>
    </citation>
    <scope>NUCLEOTIDE SEQUENCE [LARGE SCALE GENOMIC DNA]</scope>
    <source>
        <strain evidence="8">NRRL 26010</strain>
    </source>
</reference>
<dbReference type="Gene3D" id="3.40.1090.10">
    <property type="entry name" value="Cytosolic phospholipase A2 catalytic domain"/>
    <property type="match status" value="1"/>
</dbReference>
<feature type="domain" description="PNPLA" evidence="6">
    <location>
        <begin position="217"/>
        <end position="415"/>
    </location>
</feature>
<dbReference type="AlphaFoldDB" id="A0A1F8A387"/>
<evidence type="ECO:0000256" key="4">
    <source>
        <dbReference type="PROSITE-ProRule" id="PRU01161"/>
    </source>
</evidence>
<name>A0A1F8A387_9EURO</name>
<dbReference type="GO" id="GO:0016020">
    <property type="term" value="C:membrane"/>
    <property type="evidence" value="ECO:0007669"/>
    <property type="project" value="TreeGrafter"/>
</dbReference>
<feature type="short sequence motif" description="GXSXG" evidence="4">
    <location>
        <begin position="258"/>
        <end position="262"/>
    </location>
</feature>
<dbReference type="STRING" id="109264.A0A1F8A387"/>
<dbReference type="Proteomes" id="UP000179179">
    <property type="component" value="Unassembled WGS sequence"/>
</dbReference>
<dbReference type="InterPro" id="IPR016035">
    <property type="entry name" value="Acyl_Trfase/lysoPLipase"/>
</dbReference>
<organism evidence="7 8">
    <name type="scientific">Aspergillus bombycis</name>
    <dbReference type="NCBI Taxonomy" id="109264"/>
    <lineage>
        <taxon>Eukaryota</taxon>
        <taxon>Fungi</taxon>
        <taxon>Dikarya</taxon>
        <taxon>Ascomycota</taxon>
        <taxon>Pezizomycotina</taxon>
        <taxon>Eurotiomycetes</taxon>
        <taxon>Eurotiomycetidae</taxon>
        <taxon>Eurotiales</taxon>
        <taxon>Aspergillaceae</taxon>
        <taxon>Aspergillus</taxon>
    </lineage>
</organism>
<evidence type="ECO:0000256" key="3">
    <source>
        <dbReference type="ARBA" id="ARBA00023098"/>
    </source>
</evidence>
<feature type="short sequence motif" description="GXGXXG" evidence="4">
    <location>
        <begin position="221"/>
        <end position="226"/>
    </location>
</feature>
<accession>A0A1F8A387</accession>
<keyword evidence="2 4" id="KW-0442">Lipid degradation</keyword>
<keyword evidence="1 4" id="KW-0378">Hydrolase</keyword>
<feature type="short sequence motif" description="DGA/G" evidence="4">
    <location>
        <begin position="402"/>
        <end position="404"/>
    </location>
</feature>
<evidence type="ECO:0000313" key="8">
    <source>
        <dbReference type="Proteomes" id="UP000179179"/>
    </source>
</evidence>
<dbReference type="GO" id="GO:0016042">
    <property type="term" value="P:lipid catabolic process"/>
    <property type="evidence" value="ECO:0007669"/>
    <property type="project" value="UniProtKB-UniRule"/>
</dbReference>
<feature type="active site" description="Nucleophile" evidence="4">
    <location>
        <position position="260"/>
    </location>
</feature>
<dbReference type="GO" id="GO:0046486">
    <property type="term" value="P:glycerolipid metabolic process"/>
    <property type="evidence" value="ECO:0007669"/>
    <property type="project" value="UniProtKB-ARBA"/>
</dbReference>
<dbReference type="PROSITE" id="PS51635">
    <property type="entry name" value="PNPLA"/>
    <property type="match status" value="1"/>
</dbReference>
<dbReference type="CDD" id="cd07216">
    <property type="entry name" value="Pat17_PNPLA8_PNPLA9_like3"/>
    <property type="match status" value="1"/>
</dbReference>
<keyword evidence="3 4" id="KW-0443">Lipid metabolism</keyword>
<dbReference type="InterPro" id="IPR002641">
    <property type="entry name" value="PNPLA_dom"/>
</dbReference>
<proteinExistence type="predicted"/>
<dbReference type="GeneID" id="34448255"/>
<evidence type="ECO:0000313" key="7">
    <source>
        <dbReference type="EMBL" id="OGM46186.1"/>
    </source>
</evidence>
<feature type="region of interest" description="Disordered" evidence="5">
    <location>
        <begin position="543"/>
        <end position="562"/>
    </location>
</feature>
<sequence length="562" mass="63047">MGGKDSNLSAVDNGQYAVKCEEFKEVEAEDGNIKAAIWFRLPPITASILRRIQFLQLFAESGDQGVVSDRDAGTWTWFELAILENEKTAEPMVKNNVQYVWKSHLNPMETWTCKWNRGMVFNETHNLLRSLEVGNVIAIRICARFRRWAIRAQRGYLALQISKEPAIYEPPKFGQFKYFQNALQELNDKSDTDYPLPTPSMRADGFDAANQKPLRVLCLDGGGVRGLSSLHILRNVMQQLGTKGKPAKPCEVFDMIAGTSTGGLCAIMLGRLGMSVDECIDAYKDFMKEVFTNSWWEKAKNLTDATKYNTSKLENVLKGVIEKRTQNGDEPLLDEGNLCKVFVLSIDERAVNNKSPVFLRSYTNTQQPSLLPNIKIWQAARATSAAPTYFRPMEVGGQKLIDGGLGANNPVGWLWNEVQSVYGAGRPISCFLSIGTGIPKNRALGGIFKMPTSLAANATNSEIMHILFRTLLDAYAPETMRTKYWRLNVGHEILGWPDDAKGTKREDLPALDDIEGIYGFLKKTEEYIKEQADLIHRCVEKLKESRGDMPSRPRWPPSGSTD</sequence>
<dbReference type="Pfam" id="PF01734">
    <property type="entry name" value="Patatin"/>
    <property type="match status" value="1"/>
</dbReference>
<comment type="caution">
    <text evidence="7">The sequence shown here is derived from an EMBL/GenBank/DDBJ whole genome shotgun (WGS) entry which is preliminary data.</text>
</comment>
<dbReference type="GO" id="GO:0047499">
    <property type="term" value="F:calcium-independent phospholipase A2 activity"/>
    <property type="evidence" value="ECO:0007669"/>
    <property type="project" value="TreeGrafter"/>
</dbReference>
<gene>
    <name evidence="7" type="ORF">ABOM_004865</name>
</gene>
<dbReference type="EMBL" id="LYCR01000034">
    <property type="protein sequence ID" value="OGM46186.1"/>
    <property type="molecule type" value="Genomic_DNA"/>
</dbReference>
<evidence type="ECO:0000259" key="6">
    <source>
        <dbReference type="PROSITE" id="PS51635"/>
    </source>
</evidence>
<evidence type="ECO:0000256" key="2">
    <source>
        <dbReference type="ARBA" id="ARBA00022963"/>
    </source>
</evidence>
<keyword evidence="8" id="KW-1185">Reference proteome</keyword>
<dbReference type="SUPFAM" id="SSF52151">
    <property type="entry name" value="FabD/lysophospholipase-like"/>
    <property type="match status" value="1"/>
</dbReference>
<evidence type="ECO:0000256" key="1">
    <source>
        <dbReference type="ARBA" id="ARBA00022801"/>
    </source>
</evidence>
<dbReference type="PANTHER" id="PTHR24185">
    <property type="entry name" value="CALCIUM-INDEPENDENT PHOSPHOLIPASE A2-GAMMA"/>
    <property type="match status" value="1"/>
</dbReference>
<protein>
    <recommendedName>
        <fullName evidence="6">PNPLA domain-containing protein</fullName>
    </recommendedName>
</protein>